<proteinExistence type="predicted"/>
<dbReference type="OrthoDB" id="614750at2"/>
<comment type="caution">
    <text evidence="2">The sequence shown here is derived from an EMBL/GenBank/DDBJ whole genome shotgun (WGS) entry which is preliminary data.</text>
</comment>
<dbReference type="PROSITE" id="PS50835">
    <property type="entry name" value="IG_LIKE"/>
    <property type="match status" value="1"/>
</dbReference>
<dbReference type="InterPro" id="IPR007110">
    <property type="entry name" value="Ig-like_dom"/>
</dbReference>
<organism evidence="2 3">
    <name type="scientific">Streptomyces ipomoeae 91-03</name>
    <dbReference type="NCBI Taxonomy" id="698759"/>
    <lineage>
        <taxon>Bacteria</taxon>
        <taxon>Bacillati</taxon>
        <taxon>Actinomycetota</taxon>
        <taxon>Actinomycetes</taxon>
        <taxon>Kitasatosporales</taxon>
        <taxon>Streptomycetaceae</taxon>
        <taxon>Streptomyces</taxon>
    </lineage>
</organism>
<dbReference type="PATRIC" id="fig|698759.3.peg.5998"/>
<dbReference type="Proteomes" id="UP000010411">
    <property type="component" value="Unassembled WGS sequence"/>
</dbReference>
<sequence>MAAVPDENALSGEVTAGPDGRATVVWRKAVDISPGDYTSQLSAQSQTLLTKPTITSRATISGTARTGSKVTCNAAWTGYKATVAWSWLRDGTTITGATGRSRTLTSADYKHQVSCRAKVTNPAGSVTSTSAAVTVAVGPALKVITAPTVTGTAKVGYKLTAAHGTWSPTATSYAYVWKRDGVNITGATKSTYVLVKADKGHKISVKVTAKRYGWTNGSATTAGVTVR</sequence>
<dbReference type="Gene3D" id="2.60.40.2700">
    <property type="match status" value="2"/>
</dbReference>
<dbReference type="AlphaFoldDB" id="L1KS13"/>
<dbReference type="EMBL" id="AEJC01000440">
    <property type="protein sequence ID" value="EKX63324.1"/>
    <property type="molecule type" value="Genomic_DNA"/>
</dbReference>
<gene>
    <name evidence="2" type="ORF">STRIP9103_05072</name>
</gene>
<protein>
    <recommendedName>
        <fullName evidence="1">Ig-like domain-containing protein</fullName>
    </recommendedName>
</protein>
<keyword evidence="3" id="KW-1185">Reference proteome</keyword>
<reference evidence="2 3" key="1">
    <citation type="submission" date="2012-11" db="EMBL/GenBank/DDBJ databases">
        <authorList>
            <person name="Huguet-Tapia J.C."/>
            <person name="Durkin A.S."/>
            <person name="Pettis G.S."/>
            <person name="Badger J.H."/>
        </authorList>
    </citation>
    <scope>NUCLEOTIDE SEQUENCE [LARGE SCALE GENOMIC DNA]</scope>
    <source>
        <strain evidence="2 3">91-03</strain>
    </source>
</reference>
<dbReference type="RefSeq" id="WP_009326504.1">
    <property type="nucleotide sequence ID" value="NZ_AEJC01000440.1"/>
</dbReference>
<evidence type="ECO:0000313" key="3">
    <source>
        <dbReference type="Proteomes" id="UP000010411"/>
    </source>
</evidence>
<name>L1KS13_9ACTN</name>
<evidence type="ECO:0000313" key="2">
    <source>
        <dbReference type="EMBL" id="EKX63324.1"/>
    </source>
</evidence>
<feature type="domain" description="Ig-like" evidence="1">
    <location>
        <begin position="52"/>
        <end position="134"/>
    </location>
</feature>
<evidence type="ECO:0000259" key="1">
    <source>
        <dbReference type="PROSITE" id="PS50835"/>
    </source>
</evidence>
<accession>L1KS13</accession>